<evidence type="ECO:0000256" key="7">
    <source>
        <dbReference type="ARBA" id="ARBA00023306"/>
    </source>
</evidence>
<dbReference type="AlphaFoldDB" id="A0A015LSW9"/>
<dbReference type="GO" id="GO:0051301">
    <property type="term" value="P:cell division"/>
    <property type="evidence" value="ECO:0007669"/>
    <property type="project" value="UniProtKB-KW"/>
</dbReference>
<dbReference type="InterPro" id="IPR019440">
    <property type="entry name" value="MAU2"/>
</dbReference>
<dbReference type="PANTHER" id="PTHR21394">
    <property type="entry name" value="MAU2 CHROMATID COHESION FACTOR HOMOLOG"/>
    <property type="match status" value="1"/>
</dbReference>
<keyword evidence="7" id="KW-0131">Cell cycle</keyword>
<dbReference type="GO" id="GO:0005634">
    <property type="term" value="C:nucleus"/>
    <property type="evidence" value="ECO:0007669"/>
    <property type="project" value="UniProtKB-SubCell"/>
</dbReference>
<feature type="region of interest" description="Disordered" evidence="8">
    <location>
        <begin position="844"/>
        <end position="879"/>
    </location>
</feature>
<evidence type="ECO:0000256" key="3">
    <source>
        <dbReference type="ARBA" id="ARBA00022618"/>
    </source>
</evidence>
<keyword evidence="10" id="KW-1185">Reference proteome</keyword>
<name>A0A015LSW9_RHIIW</name>
<evidence type="ECO:0000256" key="4">
    <source>
        <dbReference type="ARBA" id="ARBA00022776"/>
    </source>
</evidence>
<keyword evidence="6" id="KW-0539">Nucleus</keyword>
<comment type="caution">
    <text evidence="9">The sequence shown here is derived from an EMBL/GenBank/DDBJ whole genome shotgun (WGS) entry which is preliminary data.</text>
</comment>
<dbReference type="InterPro" id="IPR011990">
    <property type="entry name" value="TPR-like_helical_dom_sf"/>
</dbReference>
<keyword evidence="5" id="KW-0159">Chromosome partition</keyword>
<comment type="subcellular location">
    <subcellularLocation>
        <location evidence="1">Nucleus</location>
    </subcellularLocation>
</comment>
<evidence type="ECO:0000256" key="6">
    <source>
        <dbReference type="ARBA" id="ARBA00023242"/>
    </source>
</evidence>
<dbReference type="EMBL" id="JEMT01012366">
    <property type="protein sequence ID" value="EXX75746.1"/>
    <property type="molecule type" value="Genomic_DNA"/>
</dbReference>
<evidence type="ECO:0008006" key="11">
    <source>
        <dbReference type="Google" id="ProtNLM"/>
    </source>
</evidence>
<keyword evidence="3" id="KW-0132">Cell division</keyword>
<proteinExistence type="inferred from homology"/>
<evidence type="ECO:0000256" key="5">
    <source>
        <dbReference type="ARBA" id="ARBA00022829"/>
    </source>
</evidence>
<gene>
    <name evidence="9" type="ORF">RirG_039130</name>
</gene>
<dbReference type="HOGENOM" id="CLU_327357_0_0_1"/>
<dbReference type="STRING" id="1432141.A0A015LSW9"/>
<comment type="similarity">
    <text evidence="2">Belongs to the SCC4/mau-2 family.</text>
</comment>
<keyword evidence="4" id="KW-0498">Mitosis</keyword>
<evidence type="ECO:0000313" key="10">
    <source>
        <dbReference type="Proteomes" id="UP000022910"/>
    </source>
</evidence>
<dbReference type="Pfam" id="PF10345">
    <property type="entry name" value="Cohesin_load"/>
    <property type="match status" value="1"/>
</dbReference>
<evidence type="ECO:0000256" key="1">
    <source>
        <dbReference type="ARBA" id="ARBA00004123"/>
    </source>
</evidence>
<evidence type="ECO:0000313" key="9">
    <source>
        <dbReference type="EMBL" id="EXX75746.1"/>
    </source>
</evidence>
<feature type="compositionally biased region" description="Polar residues" evidence="8">
    <location>
        <begin position="844"/>
        <end position="869"/>
    </location>
</feature>
<reference evidence="9 10" key="1">
    <citation type="submission" date="2014-02" db="EMBL/GenBank/DDBJ databases">
        <title>Single nucleus genome sequencing reveals high similarity among nuclei of an endomycorrhizal fungus.</title>
        <authorList>
            <person name="Lin K."/>
            <person name="Geurts R."/>
            <person name="Zhang Z."/>
            <person name="Limpens E."/>
            <person name="Saunders D.G."/>
            <person name="Mu D."/>
            <person name="Pang E."/>
            <person name="Cao H."/>
            <person name="Cha H."/>
            <person name="Lin T."/>
            <person name="Zhou Q."/>
            <person name="Shang Y."/>
            <person name="Li Y."/>
            <person name="Ivanov S."/>
            <person name="Sharma T."/>
            <person name="Velzen R.V."/>
            <person name="Ruijter N.D."/>
            <person name="Aanen D.K."/>
            <person name="Win J."/>
            <person name="Kamoun S."/>
            <person name="Bisseling T."/>
            <person name="Huang S."/>
        </authorList>
    </citation>
    <scope>NUCLEOTIDE SEQUENCE [LARGE SCALE GENOMIC DNA]</scope>
    <source>
        <strain evidence="10">DAOM197198w</strain>
    </source>
</reference>
<accession>A0A015LSW9</accession>
<protein>
    <recommendedName>
        <fullName evidence="11">Cohesin loading factor-domain-containing protein</fullName>
    </recommendedName>
</protein>
<dbReference type="GO" id="GO:0007064">
    <property type="term" value="P:mitotic sister chromatid cohesion"/>
    <property type="evidence" value="ECO:0007669"/>
    <property type="project" value="InterPro"/>
</dbReference>
<evidence type="ECO:0000256" key="8">
    <source>
        <dbReference type="SAM" id="MobiDB-lite"/>
    </source>
</evidence>
<dbReference type="SUPFAM" id="SSF48452">
    <property type="entry name" value="TPR-like"/>
    <property type="match status" value="1"/>
</dbReference>
<organism evidence="9 10">
    <name type="scientific">Rhizophagus irregularis (strain DAOM 197198w)</name>
    <name type="common">Glomus intraradices</name>
    <dbReference type="NCBI Taxonomy" id="1432141"/>
    <lineage>
        <taxon>Eukaryota</taxon>
        <taxon>Fungi</taxon>
        <taxon>Fungi incertae sedis</taxon>
        <taxon>Mucoromycota</taxon>
        <taxon>Glomeromycotina</taxon>
        <taxon>Glomeromycetes</taxon>
        <taxon>Glomerales</taxon>
        <taxon>Glomeraceae</taxon>
        <taxon>Rhizophagus</taxon>
    </lineage>
</organism>
<dbReference type="GO" id="GO:0007059">
    <property type="term" value="P:chromosome segregation"/>
    <property type="evidence" value="ECO:0007669"/>
    <property type="project" value="UniProtKB-KW"/>
</dbReference>
<dbReference type="OMA" id="QMVDICC"/>
<dbReference type="Proteomes" id="UP000022910">
    <property type="component" value="Unassembled WGS sequence"/>
</dbReference>
<evidence type="ECO:0000256" key="2">
    <source>
        <dbReference type="ARBA" id="ARBA00008585"/>
    </source>
</evidence>
<dbReference type="OrthoDB" id="5565328at2759"/>
<sequence>MSRNHYPSNYQAWPNQQPQSAQWQYQQQQQQQQQPEYLQQQFIYQTQQQARIHGQQQNYYQQPQAQYGYMEYSPSPYNRSYESIPFVSPQNSMSAPLSQNSYHMTQQLPPVNQYAQPQISQQQSQQQLYQHQLQQQFAQQQLIQQSQQPVPQQITLSEHLAPARQLSQPIVPTQALPQAPTQINVYQQTPSSQFSQKSLQEPQLLPYQLLWYLAEHYLTKASALPTSSLANFPTLSPQHQRQILAAINCLEAVLKSITNGKNYMTLIELKTRFRLSQILFWFTDNIREAENHIQKAILLSQELDKVTELKFRMIDFQCNILKSTKNFKAAKNLMKSCIVEAIENNTPNWTYHFLLQCAEFHYIEGDFNGCSKILKQAESMADQKGDVEMKACLLISMAQYAFSSQNYPEAQHALAELSTVYFPPPSSRPPPTYHIFPISNQLLYLHFSLLFITYHMHTGNMKAATEKLTEVHQILDQKQDEVTLDELKGYTTIHISAAPTTSMTTYANATTAAQSLPVTIRWLSKAEIYTLTFLISGICNRGDTSTIKSIIFLTEGLKIVEREIYSNDDNQFPIHDVIKSKKFYVTLKAYMLQHLVDSYLMRSDFDDAEKTIAQLINWITEYNLWAQFHVSVTLALGMINQCVGKTYEAIEHYKQVEKIADNREIRILSKVNRALIMVGSGNNHHQDIGTIIKEIKQELVYQTHNIDNLRAALHFLEALSYGDFSRTKEHLAETLKLSTTLFNNQLKSLTLSYLGEIFCAEHNEQAEKMLSAAYQLSKDANNDLGCLVSGRLLKDIYRFQHNQLNYTNRAAFNEQHELAVQKTLANWSEKRRVVLDLIENDGSKSSSTPIIQHNASGENSMGSSNTNMMHSVPGGGGYV</sequence>